<keyword evidence="5 8" id="KW-0378">Hydrolase</keyword>
<dbReference type="GO" id="GO:0002100">
    <property type="term" value="P:tRNA wobble adenosine to inosine editing"/>
    <property type="evidence" value="ECO:0007669"/>
    <property type="project" value="UniProtKB-UniRule"/>
</dbReference>
<evidence type="ECO:0000256" key="3">
    <source>
        <dbReference type="ARBA" id="ARBA00022694"/>
    </source>
</evidence>
<keyword evidence="3 8" id="KW-0819">tRNA processing</keyword>
<accession>A0A918WGJ4</accession>
<dbReference type="PANTHER" id="PTHR11079">
    <property type="entry name" value="CYTOSINE DEAMINASE FAMILY MEMBER"/>
    <property type="match status" value="1"/>
</dbReference>
<dbReference type="GO" id="GO:0008270">
    <property type="term" value="F:zinc ion binding"/>
    <property type="evidence" value="ECO:0007669"/>
    <property type="project" value="UniProtKB-UniRule"/>
</dbReference>
<feature type="binding site" evidence="8">
    <location>
        <position position="86"/>
    </location>
    <ligand>
        <name>Zn(2+)</name>
        <dbReference type="ChEBI" id="CHEBI:29105"/>
        <note>catalytic</note>
    </ligand>
</feature>
<dbReference type="EC" id="3.5.4.33" evidence="8"/>
<name>A0A918WGJ4_9BACT</name>
<dbReference type="InterPro" id="IPR016193">
    <property type="entry name" value="Cytidine_deaminase-like"/>
</dbReference>
<keyword evidence="11" id="KW-1185">Reference proteome</keyword>
<evidence type="ECO:0000256" key="1">
    <source>
        <dbReference type="ARBA" id="ARBA00010669"/>
    </source>
</evidence>
<evidence type="ECO:0000313" key="11">
    <source>
        <dbReference type="Proteomes" id="UP000644507"/>
    </source>
</evidence>
<comment type="catalytic activity">
    <reaction evidence="7 8">
        <text>adenosine(34) in tRNA + H2O + H(+) = inosine(34) in tRNA + NH4(+)</text>
        <dbReference type="Rhea" id="RHEA:43168"/>
        <dbReference type="Rhea" id="RHEA-COMP:10373"/>
        <dbReference type="Rhea" id="RHEA-COMP:10374"/>
        <dbReference type="ChEBI" id="CHEBI:15377"/>
        <dbReference type="ChEBI" id="CHEBI:15378"/>
        <dbReference type="ChEBI" id="CHEBI:28938"/>
        <dbReference type="ChEBI" id="CHEBI:74411"/>
        <dbReference type="ChEBI" id="CHEBI:82852"/>
        <dbReference type="EC" id="3.5.4.33"/>
    </reaction>
</comment>
<dbReference type="AlphaFoldDB" id="A0A918WGJ4"/>
<dbReference type="PANTHER" id="PTHR11079:SF202">
    <property type="entry name" value="TRNA-SPECIFIC ADENOSINE DEAMINASE"/>
    <property type="match status" value="1"/>
</dbReference>
<dbReference type="Pfam" id="PF00383">
    <property type="entry name" value="dCMP_cyt_deam_1"/>
    <property type="match status" value="1"/>
</dbReference>
<comment type="caution">
    <text evidence="10">The sequence shown here is derived from an EMBL/GenBank/DDBJ whole genome shotgun (WGS) entry which is preliminary data.</text>
</comment>
<protein>
    <recommendedName>
        <fullName evidence="8">tRNA-specific adenosine deaminase</fullName>
        <ecNumber evidence="8">3.5.4.33</ecNumber>
    </recommendedName>
</protein>
<feature type="binding site" evidence="8">
    <location>
        <position position="119"/>
    </location>
    <ligand>
        <name>Zn(2+)</name>
        <dbReference type="ChEBI" id="CHEBI:29105"/>
        <note>catalytic</note>
    </ligand>
</feature>
<dbReference type="InterPro" id="IPR028883">
    <property type="entry name" value="tRNA_aden_deaminase"/>
</dbReference>
<dbReference type="GO" id="GO:0052717">
    <property type="term" value="F:tRNA-specific adenosine-34 deaminase activity"/>
    <property type="evidence" value="ECO:0007669"/>
    <property type="project" value="UniProtKB-UniRule"/>
</dbReference>
<dbReference type="PROSITE" id="PS00903">
    <property type="entry name" value="CYT_DCMP_DEAMINASES_1"/>
    <property type="match status" value="1"/>
</dbReference>
<comment type="subunit">
    <text evidence="2 8">Homodimer.</text>
</comment>
<evidence type="ECO:0000256" key="4">
    <source>
        <dbReference type="ARBA" id="ARBA00022723"/>
    </source>
</evidence>
<evidence type="ECO:0000256" key="6">
    <source>
        <dbReference type="ARBA" id="ARBA00022833"/>
    </source>
</evidence>
<dbReference type="Proteomes" id="UP000644507">
    <property type="component" value="Unassembled WGS sequence"/>
</dbReference>
<dbReference type="PROSITE" id="PS51747">
    <property type="entry name" value="CYT_DCMP_DEAMINASES_2"/>
    <property type="match status" value="1"/>
</dbReference>
<dbReference type="FunFam" id="3.40.140.10:FF:000005">
    <property type="entry name" value="tRNA-specific adenosine deaminase"/>
    <property type="match status" value="1"/>
</dbReference>
<comment type="cofactor">
    <cofactor evidence="8">
        <name>Zn(2+)</name>
        <dbReference type="ChEBI" id="CHEBI:29105"/>
    </cofactor>
    <text evidence="8">Binds 1 zinc ion per subunit.</text>
</comment>
<evidence type="ECO:0000256" key="7">
    <source>
        <dbReference type="ARBA" id="ARBA00048045"/>
    </source>
</evidence>
<organism evidence="10 11">
    <name type="scientific">Roseibacillus persicicus</name>
    <dbReference type="NCBI Taxonomy" id="454148"/>
    <lineage>
        <taxon>Bacteria</taxon>
        <taxon>Pseudomonadati</taxon>
        <taxon>Verrucomicrobiota</taxon>
        <taxon>Verrucomicrobiia</taxon>
        <taxon>Verrucomicrobiales</taxon>
        <taxon>Verrucomicrobiaceae</taxon>
        <taxon>Roseibacillus</taxon>
    </lineage>
</organism>
<dbReference type="HAMAP" id="MF_00972">
    <property type="entry name" value="tRNA_aden_deaminase"/>
    <property type="match status" value="1"/>
</dbReference>
<dbReference type="NCBIfam" id="NF008113">
    <property type="entry name" value="PRK10860.1"/>
    <property type="match status" value="1"/>
</dbReference>
<dbReference type="CDD" id="cd01285">
    <property type="entry name" value="nucleoside_deaminase"/>
    <property type="match status" value="1"/>
</dbReference>
<feature type="domain" description="CMP/dCMP-type deaminase" evidence="9">
    <location>
        <begin position="35"/>
        <end position="157"/>
    </location>
</feature>
<feature type="binding site" evidence="8">
    <location>
        <position position="116"/>
    </location>
    <ligand>
        <name>Zn(2+)</name>
        <dbReference type="ChEBI" id="CHEBI:29105"/>
        <note>catalytic</note>
    </ligand>
</feature>
<dbReference type="InterPro" id="IPR002125">
    <property type="entry name" value="CMP_dCMP_dom"/>
</dbReference>
<gene>
    <name evidence="8 10" type="primary">tadA</name>
    <name evidence="10" type="ORF">GCM10007100_05190</name>
</gene>
<evidence type="ECO:0000313" key="10">
    <source>
        <dbReference type="EMBL" id="GHC43101.1"/>
    </source>
</evidence>
<evidence type="ECO:0000259" key="9">
    <source>
        <dbReference type="PROSITE" id="PS51747"/>
    </source>
</evidence>
<dbReference type="EMBL" id="BMXI01000002">
    <property type="protein sequence ID" value="GHC43101.1"/>
    <property type="molecule type" value="Genomic_DNA"/>
</dbReference>
<dbReference type="InterPro" id="IPR016192">
    <property type="entry name" value="APOBEC/CMP_deaminase_Zn-bd"/>
</dbReference>
<evidence type="ECO:0000256" key="8">
    <source>
        <dbReference type="HAMAP-Rule" id="MF_00972"/>
    </source>
</evidence>
<keyword evidence="6 8" id="KW-0862">Zinc</keyword>
<reference evidence="10" key="2">
    <citation type="submission" date="2020-09" db="EMBL/GenBank/DDBJ databases">
        <authorList>
            <person name="Sun Q."/>
            <person name="Kim S."/>
        </authorList>
    </citation>
    <scope>NUCLEOTIDE SEQUENCE</scope>
    <source>
        <strain evidence="10">KCTC 12988</strain>
    </source>
</reference>
<feature type="active site" description="Proton donor" evidence="8">
    <location>
        <position position="88"/>
    </location>
</feature>
<comment type="similarity">
    <text evidence="1">Belongs to the cytidine and deoxycytidylate deaminase family. ADAT2 subfamily.</text>
</comment>
<dbReference type="SUPFAM" id="SSF53927">
    <property type="entry name" value="Cytidine deaminase-like"/>
    <property type="match status" value="1"/>
</dbReference>
<dbReference type="Gene3D" id="3.40.140.10">
    <property type="entry name" value="Cytidine Deaminase, domain 2"/>
    <property type="match status" value="1"/>
</dbReference>
<comment type="function">
    <text evidence="8">Catalyzes the deamination of adenosine to inosine at the wobble position 34 of tRNA(Arg2).</text>
</comment>
<keyword evidence="4 8" id="KW-0479">Metal-binding</keyword>
<evidence type="ECO:0000256" key="5">
    <source>
        <dbReference type="ARBA" id="ARBA00022801"/>
    </source>
</evidence>
<reference evidence="10" key="1">
    <citation type="journal article" date="2014" name="Int. J. Syst. Evol. Microbiol.">
        <title>Complete genome sequence of Corynebacterium casei LMG S-19264T (=DSM 44701T), isolated from a smear-ripened cheese.</title>
        <authorList>
            <consortium name="US DOE Joint Genome Institute (JGI-PGF)"/>
            <person name="Walter F."/>
            <person name="Albersmeier A."/>
            <person name="Kalinowski J."/>
            <person name="Ruckert C."/>
        </authorList>
    </citation>
    <scope>NUCLEOTIDE SEQUENCE</scope>
    <source>
        <strain evidence="10">KCTC 12988</strain>
    </source>
</reference>
<proteinExistence type="inferred from homology"/>
<sequence length="205" mass="22016">MSAAGNLCPSGDCLFCFRVDSLAFLAMEDIFSDFSSDEYFMQMALREAQKALRATEVPIGAIIVRGAEVIARGWNQVETLKDATAHAEMIALTSAQEAYGDWRLEGCTLYVTKEPCPMCAGAIVHCRPDRVVFGCSDPKGGAAGGWINLLQSNPPLNHACEVASGVLGDECGALIQGFFREARARKAAARLLERQGDEGPPANQN</sequence>
<evidence type="ECO:0000256" key="2">
    <source>
        <dbReference type="ARBA" id="ARBA00011738"/>
    </source>
</evidence>